<dbReference type="EMBL" id="RHHB01000005">
    <property type="protein sequence ID" value="RNB51110.1"/>
    <property type="molecule type" value="Genomic_DNA"/>
</dbReference>
<evidence type="ECO:0000256" key="1">
    <source>
        <dbReference type="SAM" id="Phobius"/>
    </source>
</evidence>
<dbReference type="RefSeq" id="WP_122936022.1">
    <property type="nucleotide sequence ID" value="NZ_JBHSNT010000008.1"/>
</dbReference>
<keyword evidence="1" id="KW-1133">Transmembrane helix</keyword>
<dbReference type="Proteomes" id="UP000275048">
    <property type="component" value="Unassembled WGS sequence"/>
</dbReference>
<name>A0A3M8AIU5_9MICO</name>
<dbReference type="AlphaFoldDB" id="A0A3M8AIU5"/>
<proteinExistence type="predicted"/>
<accession>A0A3M8AIU5</accession>
<comment type="caution">
    <text evidence="2">The sequence shown here is derived from an EMBL/GenBank/DDBJ whole genome shotgun (WGS) entry which is preliminary data.</text>
</comment>
<feature type="transmembrane region" description="Helical" evidence="1">
    <location>
        <begin position="106"/>
        <end position="131"/>
    </location>
</feature>
<keyword evidence="1" id="KW-0472">Membrane</keyword>
<protein>
    <recommendedName>
        <fullName evidence="4">DUF3592 domain-containing protein</fullName>
    </recommendedName>
</protein>
<evidence type="ECO:0000313" key="2">
    <source>
        <dbReference type="EMBL" id="RNB51110.1"/>
    </source>
</evidence>
<evidence type="ECO:0008006" key="4">
    <source>
        <dbReference type="Google" id="ProtNLM"/>
    </source>
</evidence>
<evidence type="ECO:0000313" key="3">
    <source>
        <dbReference type="Proteomes" id="UP000275048"/>
    </source>
</evidence>
<keyword evidence="3" id="KW-1185">Reference proteome</keyword>
<sequence>MGVLDLVSVVAEVITWIAFGLGFACLLVAVILRLVDGTWLPTDAVVVDGESGHSTVRWFAGGEFQQRHLSAEERAHVTVPDEQPMFYRRRTPDRLRFERVRPIRRVFATLTLVLLGIGVVATLVQVIITLLG</sequence>
<feature type="transmembrane region" description="Helical" evidence="1">
    <location>
        <begin position="6"/>
        <end position="32"/>
    </location>
</feature>
<gene>
    <name evidence="2" type="ORF">EDM22_05320</name>
</gene>
<organism evidence="2 3">
    <name type="scientific">Agromyces tardus</name>
    <dbReference type="NCBI Taxonomy" id="2583849"/>
    <lineage>
        <taxon>Bacteria</taxon>
        <taxon>Bacillati</taxon>
        <taxon>Actinomycetota</taxon>
        <taxon>Actinomycetes</taxon>
        <taxon>Micrococcales</taxon>
        <taxon>Microbacteriaceae</taxon>
        <taxon>Agromyces</taxon>
    </lineage>
</organism>
<keyword evidence="1" id="KW-0812">Transmembrane</keyword>
<reference evidence="2 3" key="1">
    <citation type="submission" date="2018-10" db="EMBL/GenBank/DDBJ databases">
        <title>Isolation, diversity and antibacterial activity of antinobacteria from the wheat rhizosphere soil.</title>
        <authorList>
            <person name="Sun T."/>
        </authorList>
    </citation>
    <scope>NUCLEOTIDE SEQUENCE [LARGE SCALE GENOMIC DNA]</scope>
    <source>
        <strain evidence="2 3">SJ-23</strain>
    </source>
</reference>
<dbReference type="OrthoDB" id="4991083at2"/>